<dbReference type="RefSeq" id="WP_092620132.1">
    <property type="nucleotide sequence ID" value="NZ_FMYK01000006.1"/>
</dbReference>
<dbReference type="InterPro" id="IPR036412">
    <property type="entry name" value="HAD-like_sf"/>
</dbReference>
<keyword evidence="1" id="KW-0378">Hydrolase</keyword>
<dbReference type="Proteomes" id="UP000242317">
    <property type="component" value="Unassembled WGS sequence"/>
</dbReference>
<sequence>MTTVANHSAQISKPIIFFDMDGTLLDLAFDTYIWMQLVPERWAVEHQATLEQAKSQLYQYYVQYQGSLNWYSSKFWRQHIGVDAFAVQQENRHLIAPRFGCFELLNALQNLGIECWIVSNADQVTLDLKLENVPIRPYFKQVISSESIGYAKEDQRFWQTLQQRHPFDASQVTFIDDNYAVLDSAKQFGIAQLFSIGEPDSSTTRTDLNPNYIHLEQLTDLLNYLDDDKSSNLYGT</sequence>
<dbReference type="InterPro" id="IPR006439">
    <property type="entry name" value="HAD-SF_hydro_IA"/>
</dbReference>
<gene>
    <name evidence="1" type="ORF">SAMN05421749_10631</name>
</gene>
<dbReference type="Gene3D" id="3.40.50.1000">
    <property type="entry name" value="HAD superfamily/HAD-like"/>
    <property type="match status" value="1"/>
</dbReference>
<protein>
    <submittedName>
        <fullName evidence="1">Putative hydrolase of the HAD superfamily</fullName>
    </submittedName>
</protein>
<evidence type="ECO:0000313" key="1">
    <source>
        <dbReference type="EMBL" id="SDC49111.1"/>
    </source>
</evidence>
<dbReference type="PANTHER" id="PTHR43434">
    <property type="entry name" value="PHOSPHOGLYCOLATE PHOSPHATASE"/>
    <property type="match status" value="1"/>
</dbReference>
<proteinExistence type="predicted"/>
<dbReference type="SFLD" id="SFLDS00003">
    <property type="entry name" value="Haloacid_Dehalogenase"/>
    <property type="match status" value="1"/>
</dbReference>
<dbReference type="EMBL" id="FMYK01000006">
    <property type="protein sequence ID" value="SDC49111.1"/>
    <property type="molecule type" value="Genomic_DNA"/>
</dbReference>
<dbReference type="PRINTS" id="PR00413">
    <property type="entry name" value="HADHALOGNASE"/>
</dbReference>
<dbReference type="InterPro" id="IPR023214">
    <property type="entry name" value="HAD_sf"/>
</dbReference>
<keyword evidence="2" id="KW-1185">Reference proteome</keyword>
<dbReference type="SUPFAM" id="SSF56784">
    <property type="entry name" value="HAD-like"/>
    <property type="match status" value="1"/>
</dbReference>
<dbReference type="CDD" id="cd01427">
    <property type="entry name" value="HAD_like"/>
    <property type="match status" value="1"/>
</dbReference>
<dbReference type="AlphaFoldDB" id="A0A1G6M0Y6"/>
<dbReference type="GO" id="GO:0008967">
    <property type="term" value="F:phosphoglycolate phosphatase activity"/>
    <property type="evidence" value="ECO:0007669"/>
    <property type="project" value="TreeGrafter"/>
</dbReference>
<dbReference type="Pfam" id="PF00702">
    <property type="entry name" value="Hydrolase"/>
    <property type="match status" value="1"/>
</dbReference>
<reference evidence="2" key="1">
    <citation type="submission" date="2016-09" db="EMBL/GenBank/DDBJ databases">
        <authorList>
            <person name="Varghese N."/>
            <person name="Submissions S."/>
        </authorList>
    </citation>
    <scope>NUCLEOTIDE SEQUENCE [LARGE SCALE GENOMIC DNA]</scope>
    <source>
        <strain evidence="2">ANC 3699</strain>
    </source>
</reference>
<name>A0A1G6M0Y6_9GAMM</name>
<dbReference type="InterPro" id="IPR050155">
    <property type="entry name" value="HAD-like_hydrolase_sf"/>
</dbReference>
<dbReference type="NCBIfam" id="TIGR01509">
    <property type="entry name" value="HAD-SF-IA-v3"/>
    <property type="match status" value="1"/>
</dbReference>
<dbReference type="GO" id="GO:0005829">
    <property type="term" value="C:cytosol"/>
    <property type="evidence" value="ECO:0007669"/>
    <property type="project" value="TreeGrafter"/>
</dbReference>
<dbReference type="PANTHER" id="PTHR43434:SF3">
    <property type="entry name" value="GMP_IMP NUCLEOTIDASE YRFG"/>
    <property type="match status" value="1"/>
</dbReference>
<organism evidence="1 2">
    <name type="scientific">Acinetobacter marinus</name>
    <dbReference type="NCBI Taxonomy" id="281375"/>
    <lineage>
        <taxon>Bacteria</taxon>
        <taxon>Pseudomonadati</taxon>
        <taxon>Pseudomonadota</taxon>
        <taxon>Gammaproteobacteria</taxon>
        <taxon>Moraxellales</taxon>
        <taxon>Moraxellaceae</taxon>
        <taxon>Acinetobacter</taxon>
    </lineage>
</organism>
<evidence type="ECO:0000313" key="2">
    <source>
        <dbReference type="Proteomes" id="UP000242317"/>
    </source>
</evidence>
<dbReference type="OrthoDB" id="9773910at2"/>
<accession>A0A1G6M0Y6</accession>
<dbReference type="SFLD" id="SFLDG01129">
    <property type="entry name" value="C1.5:_HAD__Beta-PGM__Phosphata"/>
    <property type="match status" value="1"/>
</dbReference>
<dbReference type="GO" id="GO:0006281">
    <property type="term" value="P:DNA repair"/>
    <property type="evidence" value="ECO:0007669"/>
    <property type="project" value="TreeGrafter"/>
</dbReference>